<keyword evidence="13" id="KW-1185">Reference proteome</keyword>
<comment type="function">
    <text evidence="8">Part of the phosphoribosylformylglycinamidine synthase complex involved in the purines biosynthetic pathway. Catalyzes the ATP-dependent conversion of formylglycinamide ribonucleotide (FGAR) and glutamine to yield formylglycinamidine ribonucleotide (FGAM) and glutamate. The FGAM synthase complex is composed of three subunits. PurQ produces an ammonia molecule by converting glutamine to glutamate. PurL transfers the ammonia molecule to FGAR to form FGAM in an ATP-dependent manner. PurS interacts with PurQ and PurL and is thought to assist in the transfer of the ammonia molecule from PurQ to PurL.</text>
</comment>
<dbReference type="InterPro" id="IPR036676">
    <property type="entry name" value="PurM-like_C_sf"/>
</dbReference>
<dbReference type="STRING" id="1434107.MSBR3_3055"/>
<dbReference type="GO" id="GO:0000287">
    <property type="term" value="F:magnesium ion binding"/>
    <property type="evidence" value="ECO:0007669"/>
    <property type="project" value="UniProtKB-UniRule"/>
</dbReference>
<evidence type="ECO:0000256" key="8">
    <source>
        <dbReference type="HAMAP-Rule" id="MF_00420"/>
    </source>
</evidence>
<proteinExistence type="inferred from homology"/>
<dbReference type="OrthoDB" id="8251at2157"/>
<evidence type="ECO:0000256" key="1">
    <source>
        <dbReference type="ARBA" id="ARBA00022490"/>
    </source>
</evidence>
<dbReference type="Pfam" id="PF02769">
    <property type="entry name" value="AIRS_C"/>
    <property type="match status" value="2"/>
</dbReference>
<name>A0A0E3SPF5_METBA</name>
<comment type="caution">
    <text evidence="8">Lacks conserved residue(s) required for the propagation of feature annotation.</text>
</comment>
<feature type="active site" evidence="8">
    <location>
        <position position="33"/>
    </location>
</feature>
<dbReference type="Pfam" id="PF00586">
    <property type="entry name" value="AIRS"/>
    <property type="match status" value="2"/>
</dbReference>
<dbReference type="PANTHER" id="PTHR43555:SF1">
    <property type="entry name" value="PHOSPHORIBOSYLFORMYLGLYCINAMIDINE SYNTHASE SUBUNIT PURL"/>
    <property type="match status" value="1"/>
</dbReference>
<accession>A0A0E3SPF5</accession>
<dbReference type="InterPro" id="IPR010918">
    <property type="entry name" value="PurM-like_C_dom"/>
</dbReference>
<dbReference type="InterPro" id="IPR016188">
    <property type="entry name" value="PurM-like_N"/>
</dbReference>
<dbReference type="KEGG" id="mbak:MSBR3_3055"/>
<dbReference type="PIRSF" id="PIRSF001587">
    <property type="entry name" value="FGAM_synthase_II"/>
    <property type="match status" value="1"/>
</dbReference>
<keyword evidence="7 8" id="KW-0460">Magnesium</keyword>
<evidence type="ECO:0000259" key="11">
    <source>
        <dbReference type="Pfam" id="PF18072"/>
    </source>
</evidence>
<evidence type="ECO:0000256" key="5">
    <source>
        <dbReference type="ARBA" id="ARBA00022755"/>
    </source>
</evidence>
<dbReference type="Gene3D" id="3.90.650.10">
    <property type="entry name" value="PurM-like C-terminal domain"/>
    <property type="match status" value="2"/>
</dbReference>
<evidence type="ECO:0000256" key="4">
    <source>
        <dbReference type="ARBA" id="ARBA00022741"/>
    </source>
</evidence>
<dbReference type="HOGENOM" id="CLU_003100_0_1_2"/>
<evidence type="ECO:0000259" key="9">
    <source>
        <dbReference type="Pfam" id="PF00586"/>
    </source>
</evidence>
<dbReference type="SUPFAM" id="SSF55326">
    <property type="entry name" value="PurM N-terminal domain-like"/>
    <property type="match status" value="2"/>
</dbReference>
<protein>
    <recommendedName>
        <fullName evidence="8">Phosphoribosylformylglycinamidine synthase subunit PurL</fullName>
        <shortName evidence="8">FGAM synthase</shortName>
        <ecNumber evidence="8">6.3.5.3</ecNumber>
    </recommendedName>
    <alternativeName>
        <fullName evidence="8">Formylglycinamide ribonucleotide amidotransferase subunit II</fullName>
        <shortName evidence="8">FGAR amidotransferase II</shortName>
        <shortName evidence="8">FGAR-AT II</shortName>
    </alternativeName>
    <alternativeName>
        <fullName evidence="8">Glutamine amidotransferase PurL</fullName>
    </alternativeName>
    <alternativeName>
        <fullName evidence="8">Phosphoribosylformylglycinamidine synthase subunit II</fullName>
    </alternativeName>
</protein>
<dbReference type="GO" id="GO:0005524">
    <property type="term" value="F:ATP binding"/>
    <property type="evidence" value="ECO:0007669"/>
    <property type="project" value="UniProtKB-UniRule"/>
</dbReference>
<feature type="domain" description="PurM-like C-terminal" evidence="10">
    <location>
        <begin position="553"/>
        <end position="684"/>
    </location>
</feature>
<dbReference type="GO" id="GO:0006189">
    <property type="term" value="P:'de novo' IMP biosynthetic process"/>
    <property type="evidence" value="ECO:0007669"/>
    <property type="project" value="UniProtKB-UniRule"/>
</dbReference>
<dbReference type="Pfam" id="PF18072">
    <property type="entry name" value="FGAR-AT_linker"/>
    <property type="match status" value="1"/>
</dbReference>
<feature type="domain" description="PurM-like N-terminal" evidence="9">
    <location>
        <begin position="58"/>
        <end position="172"/>
    </location>
</feature>
<dbReference type="GO" id="GO:0005737">
    <property type="term" value="C:cytoplasm"/>
    <property type="evidence" value="ECO:0007669"/>
    <property type="project" value="UniProtKB-SubCell"/>
</dbReference>
<feature type="binding site" evidence="8">
    <location>
        <position position="514"/>
    </location>
    <ligand>
        <name>Mg(2+)</name>
        <dbReference type="ChEBI" id="CHEBI:18420"/>
        <label>1</label>
    </ligand>
</feature>
<evidence type="ECO:0000256" key="2">
    <source>
        <dbReference type="ARBA" id="ARBA00022598"/>
    </source>
</evidence>
<dbReference type="GeneID" id="24790701"/>
<comment type="similarity">
    <text evidence="8">Belongs to the FGAMS family.</text>
</comment>
<dbReference type="InterPro" id="IPR041609">
    <property type="entry name" value="PurL_linker"/>
</dbReference>
<dbReference type="NCBIfam" id="NF002290">
    <property type="entry name" value="PRK01213.1"/>
    <property type="match status" value="1"/>
</dbReference>
<gene>
    <name evidence="8" type="primary">purL</name>
    <name evidence="12" type="ORF">MSBR3_3055</name>
</gene>
<dbReference type="EC" id="6.3.5.3" evidence="8"/>
<dbReference type="InterPro" id="IPR010074">
    <property type="entry name" value="PRibForGlyAmidine_synth_PurL"/>
</dbReference>
<dbReference type="FunFam" id="3.30.1330.10:FF:000004">
    <property type="entry name" value="Phosphoribosylformylglycinamidine synthase subunit PurL"/>
    <property type="match status" value="1"/>
</dbReference>
<comment type="pathway">
    <text evidence="8">Purine metabolism; IMP biosynthesis via de novo pathway; 5-amino-1-(5-phospho-D-ribosyl)imidazole from N(2)-formyl-N(1)-(5-phospho-D-ribosyl)glycinamide: step 1/2.</text>
</comment>
<evidence type="ECO:0000259" key="10">
    <source>
        <dbReference type="Pfam" id="PF02769"/>
    </source>
</evidence>
<sequence>MLPEEDLKIIKEELGREPTLVEQGCFLNLWSEHCSYRSSAPLLKTFTSTGENVIIGPGDDAAIIKFDDGYVLAIGMESHNHPSYVDPYNGAATGIGGIVRDIISMGARPIALMDPLYFGPLDTPKNMFLFEQIIKGIAGYGNCIGVPVVNGETFFDRRYSGNPLVNVVAVGLCREEEVITARSQKAGNKIVLAGSSTGRDGLGGASFASRDLSESAEAEDRPSVQVGDPYTEKLVIEMTLEAMRKGYIKSCKDLGAAGLGGASSELAAKGGLGAHIIADAVPQREPNMNAYEILLAESQERMVFEVTPEDVDAVLALVAKYDLNGAVVGYLTEEQNYTVEFKGEIVADIPINFLTGGAPTCEKPSITPISPIEENKAPEIPEDLKAAFLKVLSSYNIASKEWIYRQYDHEVQLRTVVKPGEDSGVLKITDKKGLVLSCGCQPRATLLDPYNGGKIAVIENAMNLAVKGADGLAIVNCLNFGNPDRPEIYWQFKNAVLGLGDGARELSIPVVGGNVSLYNESDEFKTAILPTPSIGVIGKVNLETPLPSGFFAKPGDTIILVGETTADMGASEYYTCFGAQNAGKVPSVPKNAPEIIKAVIEAVRSGKLSSAHDLSLGGIAAGLARMCKNSGAKVDLSEISELKAEELLFSEAPARALLVTGEPEAVLGILKNVPHTIIGKVEGNSLEIKGKDLKISISLKEISDAYGSLTRFMMG</sequence>
<dbReference type="HAMAP" id="MF_00420">
    <property type="entry name" value="PurL_2"/>
    <property type="match status" value="1"/>
</dbReference>
<dbReference type="Gene3D" id="3.30.1330.10">
    <property type="entry name" value="PurM-like, N-terminal domain"/>
    <property type="match status" value="2"/>
</dbReference>
<dbReference type="GO" id="GO:0004642">
    <property type="term" value="F:phosphoribosylformylglycinamidine synthase activity"/>
    <property type="evidence" value="ECO:0007669"/>
    <property type="project" value="UniProtKB-UniRule"/>
</dbReference>
<dbReference type="UniPathway" id="UPA00074">
    <property type="reaction ID" value="UER00128"/>
</dbReference>
<feature type="binding site" evidence="8">
    <location>
        <position position="476"/>
    </location>
    <ligand>
        <name>ATP</name>
        <dbReference type="ChEBI" id="CHEBI:30616"/>
    </ligand>
</feature>
<feature type="binding site" evidence="8">
    <location>
        <begin position="78"/>
        <end position="81"/>
    </location>
    <ligand>
        <name>substrate</name>
    </ligand>
</feature>
<feature type="binding site" evidence="8">
    <location>
        <position position="100"/>
    </location>
    <ligand>
        <name>substrate</name>
    </ligand>
</feature>
<dbReference type="Proteomes" id="UP000033066">
    <property type="component" value="Chromosome"/>
</dbReference>
<dbReference type="RefSeq" id="WP_048109237.1">
    <property type="nucleotide sequence ID" value="NZ_CP009517.1"/>
</dbReference>
<feature type="binding site" evidence="8">
    <location>
        <position position="253"/>
    </location>
    <ligand>
        <name>Mg(2+)</name>
        <dbReference type="ChEBI" id="CHEBI:18420"/>
        <label>2</label>
    </ligand>
</feature>
<organism evidence="12 13">
    <name type="scientific">Methanosarcina barkeri 3</name>
    <dbReference type="NCBI Taxonomy" id="1434107"/>
    <lineage>
        <taxon>Archaea</taxon>
        <taxon>Methanobacteriati</taxon>
        <taxon>Methanobacteriota</taxon>
        <taxon>Stenosarchaea group</taxon>
        <taxon>Methanomicrobia</taxon>
        <taxon>Methanosarcinales</taxon>
        <taxon>Methanosarcinaceae</taxon>
        <taxon>Methanosarcina</taxon>
    </lineage>
</organism>
<reference evidence="12" key="1">
    <citation type="submission" date="2014-07" db="EMBL/GenBank/DDBJ databases">
        <title>Methanogenic archaea and the global carbon cycle.</title>
        <authorList>
            <person name="Henriksen J.R."/>
            <person name="Luke J."/>
            <person name="Reinhart S."/>
            <person name="Benedict M.N."/>
            <person name="Youngblut N.D."/>
            <person name="Metcalf M.E."/>
            <person name="Whitaker R.J."/>
            <person name="Metcalf W.W."/>
        </authorList>
    </citation>
    <scope>NUCLEOTIDE SEQUENCE [LARGE SCALE GENOMIC DNA]</scope>
    <source>
        <strain evidence="12">3</strain>
    </source>
</reference>
<keyword evidence="2 8" id="KW-0436">Ligase</keyword>
<feature type="domain" description="PurM-like N-terminal" evidence="9">
    <location>
        <begin position="420"/>
        <end position="540"/>
    </location>
</feature>
<dbReference type="NCBIfam" id="TIGR01736">
    <property type="entry name" value="FGAM_synth_II"/>
    <property type="match status" value="1"/>
</dbReference>
<evidence type="ECO:0000256" key="7">
    <source>
        <dbReference type="ARBA" id="ARBA00022842"/>
    </source>
</evidence>
<keyword evidence="6 8" id="KW-0067">ATP-binding</keyword>
<feature type="binding site" evidence="8">
    <location>
        <position position="36"/>
    </location>
    <ligand>
        <name>ATP</name>
        <dbReference type="ChEBI" id="CHEBI:30616"/>
    </ligand>
</feature>
<evidence type="ECO:0000256" key="6">
    <source>
        <dbReference type="ARBA" id="ARBA00022840"/>
    </source>
</evidence>
<comment type="subunit">
    <text evidence="8">Monomer. Part of the FGAM synthase complex composed of 1 PurL, 1 PurQ and 2 PurS subunits.</text>
</comment>
<dbReference type="AlphaFoldDB" id="A0A0E3SPF5"/>
<dbReference type="InterPro" id="IPR036921">
    <property type="entry name" value="PurM-like_N_sf"/>
</dbReference>
<dbReference type="CDD" id="cd02204">
    <property type="entry name" value="PurL_repeat2"/>
    <property type="match status" value="1"/>
</dbReference>
<dbReference type="SUPFAM" id="SSF56042">
    <property type="entry name" value="PurM C-terminal domain-like"/>
    <property type="match status" value="2"/>
</dbReference>
<dbReference type="EMBL" id="CP009517">
    <property type="protein sequence ID" value="AKB83633.1"/>
    <property type="molecule type" value="Genomic_DNA"/>
</dbReference>
<feature type="domain" description="Phosphoribosylformylglycinamidine synthase linker" evidence="11">
    <location>
        <begin position="2"/>
        <end position="36"/>
    </location>
</feature>
<dbReference type="CDD" id="cd02203">
    <property type="entry name" value="PurL_repeat1"/>
    <property type="match status" value="1"/>
</dbReference>
<feature type="binding site" evidence="8">
    <location>
        <position position="77"/>
    </location>
    <ligand>
        <name>Mg(2+)</name>
        <dbReference type="ChEBI" id="CHEBI:18420"/>
        <label>1</label>
    </ligand>
</feature>
<feature type="binding site" evidence="8">
    <location>
        <position position="225"/>
    </location>
    <ligand>
        <name>substrate</name>
    </ligand>
</feature>
<keyword evidence="3 8" id="KW-0479">Metal-binding</keyword>
<comment type="subcellular location">
    <subcellularLocation>
        <location evidence="8">Cytoplasm</location>
    </subcellularLocation>
</comment>
<evidence type="ECO:0000313" key="12">
    <source>
        <dbReference type="EMBL" id="AKB83633.1"/>
    </source>
</evidence>
<evidence type="ECO:0000313" key="13">
    <source>
        <dbReference type="Proteomes" id="UP000033066"/>
    </source>
</evidence>
<keyword evidence="1 8" id="KW-0963">Cytoplasm</keyword>
<feature type="binding site" evidence="8">
    <location>
        <begin position="297"/>
        <end position="299"/>
    </location>
    <ligand>
        <name>substrate</name>
    </ligand>
</feature>
<feature type="binding site" evidence="8">
    <location>
        <position position="101"/>
    </location>
    <ligand>
        <name>Mg(2+)</name>
        <dbReference type="ChEBI" id="CHEBI:18420"/>
        <label>2</label>
    </ligand>
</feature>
<keyword evidence="5 8" id="KW-0658">Purine biosynthesis</keyword>
<feature type="domain" description="PurM-like C-terminal" evidence="10">
    <location>
        <begin position="185"/>
        <end position="341"/>
    </location>
</feature>
<comment type="catalytic activity">
    <reaction evidence="8">
        <text>N(2)-formyl-N(1)-(5-phospho-beta-D-ribosyl)glycinamide + L-glutamine + ATP + H2O = 2-formamido-N(1)-(5-O-phospho-beta-D-ribosyl)acetamidine + L-glutamate + ADP + phosphate + H(+)</text>
        <dbReference type="Rhea" id="RHEA:17129"/>
        <dbReference type="ChEBI" id="CHEBI:15377"/>
        <dbReference type="ChEBI" id="CHEBI:15378"/>
        <dbReference type="ChEBI" id="CHEBI:29985"/>
        <dbReference type="ChEBI" id="CHEBI:30616"/>
        <dbReference type="ChEBI" id="CHEBI:43474"/>
        <dbReference type="ChEBI" id="CHEBI:58359"/>
        <dbReference type="ChEBI" id="CHEBI:147286"/>
        <dbReference type="ChEBI" id="CHEBI:147287"/>
        <dbReference type="ChEBI" id="CHEBI:456216"/>
        <dbReference type="EC" id="6.3.5.3"/>
    </reaction>
</comment>
<feature type="binding site" evidence="8">
    <location>
        <position position="513"/>
    </location>
    <ligand>
        <name>ATP</name>
        <dbReference type="ChEBI" id="CHEBI:30616"/>
    </ligand>
</feature>
<dbReference type="PATRIC" id="fig|1434107.4.peg.3867"/>
<feature type="binding site" evidence="8">
    <location>
        <position position="516"/>
    </location>
    <ligand>
        <name>substrate</name>
    </ligand>
</feature>
<dbReference type="PANTHER" id="PTHR43555">
    <property type="entry name" value="PHOSPHORIBOSYLFORMYLGLYCINAMIDINE SYNTHASE SUBUNIT PURL"/>
    <property type="match status" value="1"/>
</dbReference>
<feature type="active site" description="Proton acceptor" evidence="8">
    <location>
        <position position="79"/>
    </location>
</feature>
<keyword evidence="4 8" id="KW-0547">Nucleotide-binding</keyword>
<evidence type="ECO:0000256" key="3">
    <source>
        <dbReference type="ARBA" id="ARBA00022723"/>
    </source>
</evidence>